<feature type="domain" description="vWA found in TerF C terminus" evidence="4">
    <location>
        <begin position="504"/>
        <end position="563"/>
    </location>
</feature>
<dbReference type="InterPro" id="IPR019303">
    <property type="entry name" value="vWA_TerF_C"/>
</dbReference>
<dbReference type="InterPro" id="IPR003325">
    <property type="entry name" value="TerD"/>
</dbReference>
<reference evidence="5" key="1">
    <citation type="submission" date="2020-12" db="EMBL/GenBank/DDBJ databases">
        <title>Antrihabitans popcorni sp. nov. and Antrihabitans auranticaus sp. nov., isolated from a larva cave.</title>
        <authorList>
            <person name="Lee S.D."/>
            <person name="Kim I.S."/>
        </authorList>
    </citation>
    <scope>NUCLEOTIDE SEQUENCE</scope>
    <source>
        <strain evidence="5">YC3-6</strain>
    </source>
</reference>
<dbReference type="Proteomes" id="UP000655868">
    <property type="component" value="Unassembled WGS sequence"/>
</dbReference>
<dbReference type="CDD" id="cd00198">
    <property type="entry name" value="vWFA"/>
    <property type="match status" value="1"/>
</dbReference>
<evidence type="ECO:0000259" key="4">
    <source>
        <dbReference type="Pfam" id="PF10138"/>
    </source>
</evidence>
<accession>A0A934U5Y2</accession>
<dbReference type="Pfam" id="PF02342">
    <property type="entry name" value="TerD"/>
    <property type="match status" value="1"/>
</dbReference>
<feature type="domain" description="TerD" evidence="3">
    <location>
        <begin position="26"/>
        <end position="188"/>
    </location>
</feature>
<comment type="caution">
    <text evidence="5">The sequence shown here is derived from an EMBL/GenBank/DDBJ whole genome shotgun (WGS) entry which is preliminary data.</text>
</comment>
<proteinExistence type="inferred from homology"/>
<dbReference type="AlphaFoldDB" id="A0A934U5Y2"/>
<evidence type="ECO:0000256" key="2">
    <source>
        <dbReference type="SAM" id="MobiDB-lite"/>
    </source>
</evidence>
<evidence type="ECO:0000259" key="3">
    <source>
        <dbReference type="Pfam" id="PF02342"/>
    </source>
</evidence>
<keyword evidence="6" id="KW-1185">Reference proteome</keyword>
<dbReference type="InterPro" id="IPR036465">
    <property type="entry name" value="vWFA_dom_sf"/>
</dbReference>
<dbReference type="SUPFAM" id="SSF53300">
    <property type="entry name" value="vWA-like"/>
    <property type="match status" value="1"/>
</dbReference>
<dbReference type="CDD" id="cd06974">
    <property type="entry name" value="TerD_like"/>
    <property type="match status" value="1"/>
</dbReference>
<feature type="compositionally biased region" description="Low complexity" evidence="2">
    <location>
        <begin position="441"/>
        <end position="467"/>
    </location>
</feature>
<dbReference type="EMBL" id="JAEMNV010000007">
    <property type="protein sequence ID" value="MBJ8341358.1"/>
    <property type="molecule type" value="Genomic_DNA"/>
</dbReference>
<dbReference type="PANTHER" id="PTHR32097">
    <property type="entry name" value="CAMP-BINDING PROTEIN 1-RELATED"/>
    <property type="match status" value="1"/>
</dbReference>
<feature type="region of interest" description="Disordered" evidence="2">
    <location>
        <begin position="192"/>
        <end position="232"/>
    </location>
</feature>
<evidence type="ECO:0000313" key="6">
    <source>
        <dbReference type="Proteomes" id="UP000655868"/>
    </source>
</evidence>
<dbReference type="InterPro" id="IPR051324">
    <property type="entry name" value="Stress/Tellurium_Resist"/>
</dbReference>
<feature type="domain" description="vWA found in TerF C terminus" evidence="4">
    <location>
        <begin position="271"/>
        <end position="421"/>
    </location>
</feature>
<dbReference type="Pfam" id="PF10138">
    <property type="entry name" value="vWA-TerF-like"/>
    <property type="match status" value="2"/>
</dbReference>
<comment type="similarity">
    <text evidence="1">Belongs to the CAPAB/TerDEXZ family.</text>
</comment>
<organism evidence="5 6">
    <name type="scientific">Antrihabitans stalagmiti</name>
    <dbReference type="NCBI Taxonomy" id="2799499"/>
    <lineage>
        <taxon>Bacteria</taxon>
        <taxon>Bacillati</taxon>
        <taxon>Actinomycetota</taxon>
        <taxon>Actinomycetes</taxon>
        <taxon>Mycobacteriales</taxon>
        <taxon>Nocardiaceae</taxon>
        <taxon>Antrihabitans</taxon>
    </lineage>
</organism>
<evidence type="ECO:0000256" key="1">
    <source>
        <dbReference type="ARBA" id="ARBA00008775"/>
    </source>
</evidence>
<feature type="compositionally biased region" description="Pro residues" evidence="2">
    <location>
        <begin position="206"/>
        <end position="222"/>
    </location>
</feature>
<feature type="region of interest" description="Disordered" evidence="2">
    <location>
        <begin position="422"/>
        <end position="493"/>
    </location>
</feature>
<protein>
    <submittedName>
        <fullName evidence="5">VWA domain-containing protein</fullName>
    </submittedName>
</protein>
<sequence>MLASRAADRCPSARWRGRPRVDRVTTITKGGNVPLPAAAGRVRVEVGWSGGPNLDAAALLLTSAGKVRSDADMVFYNQPTSAEGSVRHLGKSGTRDAVAADLAALPPTIETIAVTASADGAPFSQVIGLSVQVIDEASGAVVARFDVPPAGTETAFVLGELYKRNNAWKFRAVGQGWASGLAGLAQDYGISVDDDPAPAVQTPQPVHTPPPAAPAPTAPAPTAPASAGNSSINMNKGVRLEKQLRGQPPTMVKLVKKAGISLEKKGLSDHRARVALCLDISASMTNLYRSGKVQELCERVLGLAVQFDDDGACDVFTFGTGGYEEGPLDLRNYGGWVQNLVGRRRLEGGTNYNRAMEAVRQFYFPESKGGPRNSPRFDQLPVYVMFVTDGQTTDQDGTRNQVTWSSYEPLFWQFMGLGQSSRNVTPDPNYDQTKHAVPEFGGQPAQQGAPVGYPGQPGYPPAQQGYPGQPPQGQPPADPPKKRRGLFGGGGGGTGGGFAARLAAMATGDFKFLEELDNLPGRYLDNANFFSVADPGALPDGQLYDLMMDEYPGWVAQARQQGLLPPH</sequence>
<name>A0A934U5Y2_9NOCA</name>
<gene>
    <name evidence="5" type="ORF">JGU71_20950</name>
</gene>
<dbReference type="Gene3D" id="3.40.50.410">
    <property type="entry name" value="von Willebrand factor, type A domain"/>
    <property type="match status" value="1"/>
</dbReference>
<dbReference type="Gene3D" id="2.60.60.30">
    <property type="entry name" value="sav2460 like domains"/>
    <property type="match status" value="1"/>
</dbReference>
<dbReference type="PANTHER" id="PTHR32097:SF4">
    <property type="entry name" value="GENERAL STRESS PROTEIN 16U"/>
    <property type="match status" value="1"/>
</dbReference>
<feature type="compositionally biased region" description="Pro residues" evidence="2">
    <location>
        <begin position="468"/>
        <end position="478"/>
    </location>
</feature>
<evidence type="ECO:0000313" key="5">
    <source>
        <dbReference type="EMBL" id="MBJ8341358.1"/>
    </source>
</evidence>